<dbReference type="PANTHER" id="PTHR42878:SF7">
    <property type="entry name" value="SENSOR HISTIDINE KINASE GLRK"/>
    <property type="match status" value="1"/>
</dbReference>
<proteinExistence type="predicted"/>
<dbReference type="PANTHER" id="PTHR42878">
    <property type="entry name" value="TWO-COMPONENT HISTIDINE KINASE"/>
    <property type="match status" value="1"/>
</dbReference>
<dbReference type="SMART" id="SM00304">
    <property type="entry name" value="HAMP"/>
    <property type="match status" value="1"/>
</dbReference>
<dbReference type="GO" id="GO:0004673">
    <property type="term" value="F:protein histidine kinase activity"/>
    <property type="evidence" value="ECO:0007669"/>
    <property type="project" value="UniProtKB-EC"/>
</dbReference>
<keyword evidence="11" id="KW-0902">Two-component regulatory system</keyword>
<gene>
    <name evidence="17" type="ORF">J3U87_30110</name>
</gene>
<evidence type="ECO:0000256" key="4">
    <source>
        <dbReference type="ARBA" id="ARBA00022553"/>
    </source>
</evidence>
<dbReference type="InterPro" id="IPR050351">
    <property type="entry name" value="BphY/WalK/GraS-like"/>
</dbReference>
<evidence type="ECO:0000256" key="6">
    <source>
        <dbReference type="ARBA" id="ARBA00022692"/>
    </source>
</evidence>
<dbReference type="InterPro" id="IPR004358">
    <property type="entry name" value="Sig_transdc_His_kin-like_C"/>
</dbReference>
<accession>A0A8A4TLV5</accession>
<keyword evidence="7" id="KW-0547">Nucleotide-binding</keyword>
<dbReference type="GO" id="GO:0016020">
    <property type="term" value="C:membrane"/>
    <property type="evidence" value="ECO:0007669"/>
    <property type="project" value="UniProtKB-SubCell"/>
</dbReference>
<dbReference type="GO" id="GO:0005524">
    <property type="term" value="F:ATP binding"/>
    <property type="evidence" value="ECO:0007669"/>
    <property type="project" value="UniProtKB-KW"/>
</dbReference>
<protein>
    <recommendedName>
        <fullName evidence="3">histidine kinase</fullName>
        <ecNumber evidence="3">2.7.13.3</ecNumber>
    </recommendedName>
</protein>
<evidence type="ECO:0000256" key="11">
    <source>
        <dbReference type="ARBA" id="ARBA00023012"/>
    </source>
</evidence>
<reference evidence="17" key="1">
    <citation type="submission" date="2021-03" db="EMBL/GenBank/DDBJ databases">
        <title>Acanthopleuribacteraceae sp. M133.</title>
        <authorList>
            <person name="Wang G."/>
        </authorList>
    </citation>
    <scope>NUCLEOTIDE SEQUENCE</scope>
    <source>
        <strain evidence="17">M133</strain>
    </source>
</reference>
<dbReference type="Gene3D" id="3.30.450.20">
    <property type="entry name" value="PAS domain"/>
    <property type="match status" value="1"/>
</dbReference>
<keyword evidence="4" id="KW-0597">Phosphoprotein</keyword>
<dbReference type="Gene3D" id="3.30.565.10">
    <property type="entry name" value="Histidine kinase-like ATPase, C-terminal domain"/>
    <property type="match status" value="1"/>
</dbReference>
<dbReference type="Gene3D" id="6.10.340.10">
    <property type="match status" value="1"/>
</dbReference>
<sequence>MNARVQFHIYLVCVHLVFALSLALVLPANRPAFFILEGCFLLSLWVGTRLVRRMLAPLRFLETGAEMLEEGQFATRMRAMGQPELDHLIQVYNRMVESLHDERLRLGEQRGFLEKLLQATPAAIMTFDFDNRISMVNPSMAKLLECPTKDLLGRGLEAIDHPLARSLASLPEEASVVLNHRGGRRLKTSKSRFLDRGFKRRFLIIEEVTHEVRQSEKSAYEKLIRVMSHEVNNTIAAATSLLQSCAGYSHHLPEGERDDFSAAITVVIERMENLNRFMREYANMVRLPDPRKAGADLAALVDDIALLVRHECQARNITWRREQSEAPLPAVRIDRHLMEQALVNIVVNAIEAIGEDGTLTVVLENRGGKAVLCIRDSGQALTEEVRANLFSPFFTTKEDGHGIGLTLVGEILTRHGFDFALDGGPGRDTEFTIHFT</sequence>
<dbReference type="InterPro" id="IPR003594">
    <property type="entry name" value="HATPase_dom"/>
</dbReference>
<dbReference type="Pfam" id="PF00672">
    <property type="entry name" value="HAMP"/>
    <property type="match status" value="1"/>
</dbReference>
<comment type="catalytic activity">
    <reaction evidence="1">
        <text>ATP + protein L-histidine = ADP + protein N-phospho-L-histidine.</text>
        <dbReference type="EC" id="2.7.13.3"/>
    </reaction>
</comment>
<evidence type="ECO:0000259" key="14">
    <source>
        <dbReference type="PROSITE" id="PS50109"/>
    </source>
</evidence>
<evidence type="ECO:0000259" key="16">
    <source>
        <dbReference type="PROSITE" id="PS50885"/>
    </source>
</evidence>
<keyword evidence="10 13" id="KW-1133">Transmembrane helix</keyword>
<evidence type="ECO:0000313" key="17">
    <source>
        <dbReference type="EMBL" id="QTD49858.1"/>
    </source>
</evidence>
<evidence type="ECO:0000256" key="3">
    <source>
        <dbReference type="ARBA" id="ARBA00012438"/>
    </source>
</evidence>
<dbReference type="RefSeq" id="WP_237379490.1">
    <property type="nucleotide sequence ID" value="NZ_CP071793.1"/>
</dbReference>
<dbReference type="SMART" id="SM00387">
    <property type="entry name" value="HATPase_c"/>
    <property type="match status" value="1"/>
</dbReference>
<feature type="transmembrane region" description="Helical" evidence="13">
    <location>
        <begin position="7"/>
        <end position="26"/>
    </location>
</feature>
<evidence type="ECO:0000256" key="12">
    <source>
        <dbReference type="ARBA" id="ARBA00023136"/>
    </source>
</evidence>
<evidence type="ECO:0000256" key="5">
    <source>
        <dbReference type="ARBA" id="ARBA00022679"/>
    </source>
</evidence>
<dbReference type="InterPro" id="IPR000014">
    <property type="entry name" value="PAS"/>
</dbReference>
<dbReference type="Proteomes" id="UP000663929">
    <property type="component" value="Chromosome"/>
</dbReference>
<dbReference type="InterPro" id="IPR003660">
    <property type="entry name" value="HAMP_dom"/>
</dbReference>
<evidence type="ECO:0000256" key="10">
    <source>
        <dbReference type="ARBA" id="ARBA00022989"/>
    </source>
</evidence>
<evidence type="ECO:0000256" key="2">
    <source>
        <dbReference type="ARBA" id="ARBA00004141"/>
    </source>
</evidence>
<feature type="domain" description="Histidine kinase" evidence="14">
    <location>
        <begin position="226"/>
        <end position="436"/>
    </location>
</feature>
<dbReference type="Pfam" id="PF02518">
    <property type="entry name" value="HATPase_c"/>
    <property type="match status" value="1"/>
</dbReference>
<dbReference type="GO" id="GO:0007234">
    <property type="term" value="P:osmosensory signaling via phosphorelay pathway"/>
    <property type="evidence" value="ECO:0007669"/>
    <property type="project" value="TreeGrafter"/>
</dbReference>
<evidence type="ECO:0000259" key="15">
    <source>
        <dbReference type="PROSITE" id="PS50112"/>
    </source>
</evidence>
<dbReference type="InterPro" id="IPR036890">
    <property type="entry name" value="HATPase_C_sf"/>
</dbReference>
<dbReference type="InterPro" id="IPR035965">
    <property type="entry name" value="PAS-like_dom_sf"/>
</dbReference>
<dbReference type="AlphaFoldDB" id="A0A8A4TLV5"/>
<feature type="domain" description="PAS" evidence="15">
    <location>
        <begin position="109"/>
        <end position="162"/>
    </location>
</feature>
<evidence type="ECO:0000256" key="7">
    <source>
        <dbReference type="ARBA" id="ARBA00022741"/>
    </source>
</evidence>
<keyword evidence="8" id="KW-0418">Kinase</keyword>
<dbReference type="EMBL" id="CP071793">
    <property type="protein sequence ID" value="QTD49858.1"/>
    <property type="molecule type" value="Genomic_DNA"/>
</dbReference>
<dbReference type="Pfam" id="PF13188">
    <property type="entry name" value="PAS_8"/>
    <property type="match status" value="1"/>
</dbReference>
<feature type="domain" description="HAMP" evidence="16">
    <location>
        <begin position="52"/>
        <end position="104"/>
    </location>
</feature>
<keyword evidence="18" id="KW-1185">Reference proteome</keyword>
<dbReference type="PRINTS" id="PR00344">
    <property type="entry name" value="BCTRLSENSOR"/>
</dbReference>
<evidence type="ECO:0000313" key="18">
    <source>
        <dbReference type="Proteomes" id="UP000663929"/>
    </source>
</evidence>
<dbReference type="CDD" id="cd06225">
    <property type="entry name" value="HAMP"/>
    <property type="match status" value="1"/>
</dbReference>
<evidence type="ECO:0000256" key="8">
    <source>
        <dbReference type="ARBA" id="ARBA00022777"/>
    </source>
</evidence>
<dbReference type="GO" id="GO:0030295">
    <property type="term" value="F:protein kinase activator activity"/>
    <property type="evidence" value="ECO:0007669"/>
    <property type="project" value="TreeGrafter"/>
</dbReference>
<keyword evidence="12 13" id="KW-0472">Membrane</keyword>
<evidence type="ECO:0000256" key="13">
    <source>
        <dbReference type="SAM" id="Phobius"/>
    </source>
</evidence>
<keyword evidence="9" id="KW-0067">ATP-binding</keyword>
<dbReference type="KEGG" id="scor:J3U87_30110"/>
<dbReference type="PROSITE" id="PS50112">
    <property type="entry name" value="PAS"/>
    <property type="match status" value="1"/>
</dbReference>
<dbReference type="SUPFAM" id="SSF55874">
    <property type="entry name" value="ATPase domain of HSP90 chaperone/DNA topoisomerase II/histidine kinase"/>
    <property type="match status" value="1"/>
</dbReference>
<keyword evidence="6 13" id="KW-0812">Transmembrane</keyword>
<dbReference type="PROSITE" id="PS50109">
    <property type="entry name" value="HIS_KIN"/>
    <property type="match status" value="1"/>
</dbReference>
<organism evidence="17 18">
    <name type="scientific">Sulfidibacter corallicola</name>
    <dbReference type="NCBI Taxonomy" id="2818388"/>
    <lineage>
        <taxon>Bacteria</taxon>
        <taxon>Pseudomonadati</taxon>
        <taxon>Acidobacteriota</taxon>
        <taxon>Holophagae</taxon>
        <taxon>Acanthopleuribacterales</taxon>
        <taxon>Acanthopleuribacteraceae</taxon>
        <taxon>Sulfidibacter</taxon>
    </lineage>
</organism>
<evidence type="ECO:0000256" key="1">
    <source>
        <dbReference type="ARBA" id="ARBA00000085"/>
    </source>
</evidence>
<keyword evidence="5" id="KW-0808">Transferase</keyword>
<dbReference type="EC" id="2.7.13.3" evidence="3"/>
<dbReference type="GO" id="GO:0000156">
    <property type="term" value="F:phosphorelay response regulator activity"/>
    <property type="evidence" value="ECO:0007669"/>
    <property type="project" value="TreeGrafter"/>
</dbReference>
<dbReference type="SUPFAM" id="SSF55785">
    <property type="entry name" value="PYP-like sensor domain (PAS domain)"/>
    <property type="match status" value="1"/>
</dbReference>
<name>A0A8A4TLV5_SULCO</name>
<evidence type="ECO:0000256" key="9">
    <source>
        <dbReference type="ARBA" id="ARBA00022840"/>
    </source>
</evidence>
<comment type="subcellular location">
    <subcellularLocation>
        <location evidence="2">Membrane</location>
        <topology evidence="2">Multi-pass membrane protein</topology>
    </subcellularLocation>
</comment>
<dbReference type="PROSITE" id="PS50885">
    <property type="entry name" value="HAMP"/>
    <property type="match status" value="1"/>
</dbReference>
<dbReference type="InterPro" id="IPR005467">
    <property type="entry name" value="His_kinase_dom"/>
</dbReference>